<comment type="caution">
    <text evidence="2">The sequence shown here is derived from an EMBL/GenBank/DDBJ whole genome shotgun (WGS) entry which is preliminary data.</text>
</comment>
<evidence type="ECO:0000313" key="2">
    <source>
        <dbReference type="EMBL" id="GFD62498.1"/>
    </source>
</evidence>
<organism evidence="2">
    <name type="scientific">Tanacetum cinerariifolium</name>
    <name type="common">Dalmatian daisy</name>
    <name type="synonym">Chrysanthemum cinerariifolium</name>
    <dbReference type="NCBI Taxonomy" id="118510"/>
    <lineage>
        <taxon>Eukaryota</taxon>
        <taxon>Viridiplantae</taxon>
        <taxon>Streptophyta</taxon>
        <taxon>Embryophyta</taxon>
        <taxon>Tracheophyta</taxon>
        <taxon>Spermatophyta</taxon>
        <taxon>Magnoliopsida</taxon>
        <taxon>eudicotyledons</taxon>
        <taxon>Gunneridae</taxon>
        <taxon>Pentapetalae</taxon>
        <taxon>asterids</taxon>
        <taxon>campanulids</taxon>
        <taxon>Asterales</taxon>
        <taxon>Asteraceae</taxon>
        <taxon>Asteroideae</taxon>
        <taxon>Anthemideae</taxon>
        <taxon>Anthemidinae</taxon>
        <taxon>Tanacetum</taxon>
    </lineage>
</organism>
<accession>A0A699XX65</accession>
<proteinExistence type="predicted"/>
<evidence type="ECO:0000256" key="1">
    <source>
        <dbReference type="SAM" id="MobiDB-lite"/>
    </source>
</evidence>
<name>A0A699XX65_TANCI</name>
<feature type="non-terminal residue" evidence="2">
    <location>
        <position position="23"/>
    </location>
</feature>
<dbReference type="AlphaFoldDB" id="A0A699XX65"/>
<feature type="region of interest" description="Disordered" evidence="1">
    <location>
        <begin position="1"/>
        <end position="23"/>
    </location>
</feature>
<protein>
    <submittedName>
        <fullName evidence="2">Uncharacterized protein</fullName>
    </submittedName>
</protein>
<gene>
    <name evidence="2" type="ORF">Tci_934467</name>
</gene>
<dbReference type="EMBL" id="BKCJ011930299">
    <property type="protein sequence ID" value="GFD62498.1"/>
    <property type="molecule type" value="Genomic_DNA"/>
</dbReference>
<sequence length="23" mass="2701">YETLRGSPRKSEEVKPARRSEQP</sequence>
<reference evidence="2" key="1">
    <citation type="journal article" date="2019" name="Sci. Rep.">
        <title>Draft genome of Tanacetum cinerariifolium, the natural source of mosquito coil.</title>
        <authorList>
            <person name="Yamashiro T."/>
            <person name="Shiraishi A."/>
            <person name="Satake H."/>
            <person name="Nakayama K."/>
        </authorList>
    </citation>
    <scope>NUCLEOTIDE SEQUENCE</scope>
</reference>
<feature type="compositionally biased region" description="Basic and acidic residues" evidence="1">
    <location>
        <begin position="9"/>
        <end position="23"/>
    </location>
</feature>
<feature type="non-terminal residue" evidence="2">
    <location>
        <position position="1"/>
    </location>
</feature>